<evidence type="ECO:0000313" key="9">
    <source>
        <dbReference type="EMBL" id="GAA4938251.1"/>
    </source>
</evidence>
<dbReference type="Proteomes" id="UP001409585">
    <property type="component" value="Unassembled WGS sequence"/>
</dbReference>
<name>A0AAV3U0Y8_9ALTE</name>
<keyword evidence="5 7" id="KW-0472">Membrane</keyword>
<evidence type="ECO:0000259" key="8">
    <source>
        <dbReference type="SMART" id="SM00244"/>
    </source>
</evidence>
<dbReference type="InterPro" id="IPR010200">
    <property type="entry name" value="HflC"/>
</dbReference>
<proteinExistence type="inferred from homology"/>
<dbReference type="GO" id="GO:0016020">
    <property type="term" value="C:membrane"/>
    <property type="evidence" value="ECO:0007669"/>
    <property type="project" value="UniProtKB-SubCell"/>
</dbReference>
<comment type="caution">
    <text evidence="9">The sequence shown here is derived from an EMBL/GenBank/DDBJ whole genome shotgun (WGS) entry which is preliminary data.</text>
</comment>
<dbReference type="EMBL" id="BAABLX010000009">
    <property type="protein sequence ID" value="GAA4938251.1"/>
    <property type="molecule type" value="Genomic_DNA"/>
</dbReference>
<dbReference type="SUPFAM" id="SSF117892">
    <property type="entry name" value="Band 7/SPFH domain"/>
    <property type="match status" value="1"/>
</dbReference>
<evidence type="ECO:0000256" key="7">
    <source>
        <dbReference type="SAM" id="Phobius"/>
    </source>
</evidence>
<dbReference type="Pfam" id="PF01145">
    <property type="entry name" value="Band_7"/>
    <property type="match status" value="1"/>
</dbReference>
<protein>
    <recommendedName>
        <fullName evidence="6">Protein HflC</fullName>
    </recommendedName>
</protein>
<dbReference type="NCBIfam" id="TIGR01932">
    <property type="entry name" value="hflC"/>
    <property type="match status" value="2"/>
</dbReference>
<evidence type="ECO:0000256" key="5">
    <source>
        <dbReference type="ARBA" id="ARBA00023136"/>
    </source>
</evidence>
<accession>A0AAV3U0Y8</accession>
<keyword evidence="3 7" id="KW-0812">Transmembrane</keyword>
<comment type="similarity">
    <text evidence="2 6">Belongs to the band 7/mec-2 family. HflC subfamily.</text>
</comment>
<evidence type="ECO:0000256" key="6">
    <source>
        <dbReference type="PIRNR" id="PIRNR005651"/>
    </source>
</evidence>
<dbReference type="RefSeq" id="WP_345419577.1">
    <property type="nucleotide sequence ID" value="NZ_AP031496.1"/>
</dbReference>
<keyword evidence="9" id="KW-0645">Protease</keyword>
<comment type="subcellular location">
    <subcellularLocation>
        <location evidence="1">Membrane</location>
        <topology evidence="1">Single-pass membrane protein</topology>
    </subcellularLocation>
</comment>
<feature type="domain" description="Band 7" evidence="8">
    <location>
        <begin position="21"/>
        <end position="185"/>
    </location>
</feature>
<evidence type="ECO:0000256" key="1">
    <source>
        <dbReference type="ARBA" id="ARBA00004167"/>
    </source>
</evidence>
<feature type="transmembrane region" description="Helical" evidence="7">
    <location>
        <begin position="6"/>
        <end position="26"/>
    </location>
</feature>
<reference evidence="10" key="1">
    <citation type="journal article" date="2019" name="Int. J. Syst. Evol. Microbiol.">
        <title>The Global Catalogue of Microorganisms (GCM) 10K type strain sequencing project: providing services to taxonomists for standard genome sequencing and annotation.</title>
        <authorList>
            <consortium name="The Broad Institute Genomics Platform"/>
            <consortium name="The Broad Institute Genome Sequencing Center for Infectious Disease"/>
            <person name="Wu L."/>
            <person name="Ma J."/>
        </authorList>
    </citation>
    <scope>NUCLEOTIDE SEQUENCE [LARGE SCALE GENOMIC DNA]</scope>
    <source>
        <strain evidence="10">JCM 19134</strain>
    </source>
</reference>
<comment type="function">
    <text evidence="6">HflC and HflK could regulate a protease.</text>
</comment>
<keyword evidence="10" id="KW-1185">Reference proteome</keyword>
<keyword evidence="9" id="KW-0378">Hydrolase</keyword>
<evidence type="ECO:0000256" key="4">
    <source>
        <dbReference type="ARBA" id="ARBA00022989"/>
    </source>
</evidence>
<dbReference type="GO" id="GO:0008233">
    <property type="term" value="F:peptidase activity"/>
    <property type="evidence" value="ECO:0007669"/>
    <property type="project" value="UniProtKB-KW"/>
</dbReference>
<evidence type="ECO:0000256" key="2">
    <source>
        <dbReference type="ARBA" id="ARBA00007862"/>
    </source>
</evidence>
<dbReference type="AlphaFoldDB" id="A0AAV3U0Y8"/>
<dbReference type="CDD" id="cd03405">
    <property type="entry name" value="SPFH_HflC"/>
    <property type="match status" value="1"/>
</dbReference>
<dbReference type="SMART" id="SM00244">
    <property type="entry name" value="PHB"/>
    <property type="match status" value="1"/>
</dbReference>
<dbReference type="InterPro" id="IPR036013">
    <property type="entry name" value="Band_7/SPFH_dom_sf"/>
</dbReference>
<dbReference type="PANTHER" id="PTHR42911:SF1">
    <property type="entry name" value="MODULATOR OF FTSH PROTEASE HFLC"/>
    <property type="match status" value="1"/>
</dbReference>
<dbReference type="PIRSF" id="PIRSF005651">
    <property type="entry name" value="HflC"/>
    <property type="match status" value="1"/>
</dbReference>
<dbReference type="GO" id="GO:0006508">
    <property type="term" value="P:proteolysis"/>
    <property type="evidence" value="ECO:0007669"/>
    <property type="project" value="UniProtKB-KW"/>
</dbReference>
<sequence>MSGRNLVLLVVLAVAVLIGYNSLYIVKETERAVMLEFGRLDQADIAPGLHYKIPLVHEVRMFDARILTFDAQPERYLTVEKKAIMVDSFAKWRIRDVNTYYTSTNGEETRAERLLAQRINEGLRNQFAQRSLLEVVSGERDQLMVDLIESLNRFTNTSLGIEVIDVRVKRIELPEDVSGSVFLRMTSEREREAREHRAKGREQAEVIKADADRQQAVIAAGAYRDSELIRGEGDAKAAAIYASAFNKNPEFYSFVRSLNAYKETFSGAGDFMLVDPDSEFFRYLKDPKGETSQP</sequence>
<gene>
    <name evidence="9" type="primary">hflC</name>
    <name evidence="9" type="ORF">GCM10025791_15210</name>
</gene>
<dbReference type="Gene3D" id="3.30.479.30">
    <property type="entry name" value="Band 7 domain"/>
    <property type="match status" value="1"/>
</dbReference>
<keyword evidence="4 7" id="KW-1133">Transmembrane helix</keyword>
<dbReference type="InterPro" id="IPR001107">
    <property type="entry name" value="Band_7"/>
</dbReference>
<evidence type="ECO:0000256" key="3">
    <source>
        <dbReference type="ARBA" id="ARBA00022692"/>
    </source>
</evidence>
<evidence type="ECO:0000313" key="10">
    <source>
        <dbReference type="Proteomes" id="UP001409585"/>
    </source>
</evidence>
<organism evidence="9 10">
    <name type="scientific">Halioxenophilus aromaticivorans</name>
    <dbReference type="NCBI Taxonomy" id="1306992"/>
    <lineage>
        <taxon>Bacteria</taxon>
        <taxon>Pseudomonadati</taxon>
        <taxon>Pseudomonadota</taxon>
        <taxon>Gammaproteobacteria</taxon>
        <taxon>Alteromonadales</taxon>
        <taxon>Alteromonadaceae</taxon>
        <taxon>Halioxenophilus</taxon>
    </lineage>
</organism>
<dbReference type="PANTHER" id="PTHR42911">
    <property type="entry name" value="MODULATOR OF FTSH PROTEASE HFLC"/>
    <property type="match status" value="1"/>
</dbReference>